<keyword evidence="6" id="KW-0862">Zinc</keyword>
<evidence type="ECO:0000256" key="5">
    <source>
        <dbReference type="ARBA" id="ARBA00022792"/>
    </source>
</evidence>
<evidence type="ECO:0000256" key="11">
    <source>
        <dbReference type="ARBA" id="ARBA00023186"/>
    </source>
</evidence>
<evidence type="ECO:0000256" key="2">
    <source>
        <dbReference type="ARBA" id="ARBA00006720"/>
    </source>
</evidence>
<organism evidence="16 17">
    <name type="scientific">Ascodesmis nigricans</name>
    <dbReference type="NCBI Taxonomy" id="341454"/>
    <lineage>
        <taxon>Eukaryota</taxon>
        <taxon>Fungi</taxon>
        <taxon>Dikarya</taxon>
        <taxon>Ascomycota</taxon>
        <taxon>Pezizomycotina</taxon>
        <taxon>Pezizomycetes</taxon>
        <taxon>Pezizales</taxon>
        <taxon>Ascodesmidaceae</taxon>
        <taxon>Ascodesmis</taxon>
    </lineage>
</organism>
<evidence type="ECO:0000256" key="4">
    <source>
        <dbReference type="ARBA" id="ARBA00022723"/>
    </source>
</evidence>
<keyword evidence="17" id="KW-1185">Reference proteome</keyword>
<dbReference type="InterPro" id="IPR035427">
    <property type="entry name" value="Tim10-like_dom_sf"/>
</dbReference>
<keyword evidence="5 14" id="KW-0472">Membrane</keyword>
<feature type="domain" description="Tim10-like" evidence="15">
    <location>
        <begin position="25"/>
        <end position="85"/>
    </location>
</feature>
<dbReference type="Proteomes" id="UP000298138">
    <property type="component" value="Unassembled WGS sequence"/>
</dbReference>
<evidence type="ECO:0000256" key="12">
    <source>
        <dbReference type="ARBA" id="ARBA00025151"/>
    </source>
</evidence>
<keyword evidence="7 14" id="KW-0653">Protein transport</keyword>
<dbReference type="GO" id="GO:0042719">
    <property type="term" value="C:mitochondrial intermembrane space chaperone complex"/>
    <property type="evidence" value="ECO:0007669"/>
    <property type="project" value="UniProtKB-ARBA"/>
</dbReference>
<keyword evidence="8 14" id="KW-0811">Translocation</keyword>
<dbReference type="GO" id="GO:0045039">
    <property type="term" value="P:protein insertion into mitochondrial inner membrane"/>
    <property type="evidence" value="ECO:0007669"/>
    <property type="project" value="UniProtKB-ARBA"/>
</dbReference>
<dbReference type="GO" id="GO:0015031">
    <property type="term" value="P:protein transport"/>
    <property type="evidence" value="ECO:0007669"/>
    <property type="project" value="UniProtKB-KW"/>
</dbReference>
<dbReference type="Pfam" id="PF02953">
    <property type="entry name" value="zf-Tim10_DDP"/>
    <property type="match status" value="1"/>
</dbReference>
<evidence type="ECO:0000256" key="8">
    <source>
        <dbReference type="ARBA" id="ARBA00023010"/>
    </source>
</evidence>
<dbReference type="AlphaFoldDB" id="A0A4S2MIG7"/>
<comment type="subunit">
    <text evidence="13">Heterohexamer; composed of 3 copies of TIM8 and 3 copies of TIM13, named soluble 70 kDa complex. Associates with the TIM22 complex, whose core is composed of TIM22 and TIM54. Interacts with the transmembrane regions of multi-pass transmembrane proteins in transit.</text>
</comment>
<dbReference type="InterPro" id="IPR004217">
    <property type="entry name" value="Tim10-like"/>
</dbReference>
<protein>
    <recommendedName>
        <fullName evidence="14">Mitochondrial import inner membrane translocase subunit</fullName>
    </recommendedName>
</protein>
<comment type="domain">
    <text evidence="14">The twin CX3C motif contains 4 conserved Cys residues that form 2 disulfide bonds in the mitochondrial intermembrane space.</text>
</comment>
<accession>A0A4S2MIG7</accession>
<dbReference type="FunCoup" id="A0A4S2MIG7">
    <property type="interactions" value="423"/>
</dbReference>
<dbReference type="InParanoid" id="A0A4S2MIG7"/>
<dbReference type="OrthoDB" id="7813104at2759"/>
<name>A0A4S2MIG7_9PEZI</name>
<dbReference type="Gene3D" id="1.10.287.810">
    <property type="entry name" value="Mitochondrial import inner membrane translocase subunit tim13 like domains"/>
    <property type="match status" value="1"/>
</dbReference>
<evidence type="ECO:0000256" key="13">
    <source>
        <dbReference type="ARBA" id="ARBA00025862"/>
    </source>
</evidence>
<gene>
    <name evidence="16" type="ORF">EX30DRAFT_344703</name>
</gene>
<evidence type="ECO:0000256" key="3">
    <source>
        <dbReference type="ARBA" id="ARBA00022448"/>
    </source>
</evidence>
<dbReference type="GO" id="GO:0005743">
    <property type="term" value="C:mitochondrial inner membrane"/>
    <property type="evidence" value="ECO:0007669"/>
    <property type="project" value="UniProtKB-SubCell"/>
</dbReference>
<dbReference type="GO" id="GO:0046872">
    <property type="term" value="F:metal ion binding"/>
    <property type="evidence" value="ECO:0007669"/>
    <property type="project" value="UniProtKB-KW"/>
</dbReference>
<evidence type="ECO:0000256" key="14">
    <source>
        <dbReference type="RuleBase" id="RU367043"/>
    </source>
</evidence>
<comment type="subcellular location">
    <subcellularLocation>
        <location evidence="1 14">Mitochondrion inner membrane</location>
        <topology evidence="1 14">Peripheral membrane protein</topology>
        <orientation evidence="1 14">Intermembrane side</orientation>
    </subcellularLocation>
</comment>
<dbReference type="EMBL" id="ML220169">
    <property type="protein sequence ID" value="TGZ76690.1"/>
    <property type="molecule type" value="Genomic_DNA"/>
</dbReference>
<evidence type="ECO:0000256" key="6">
    <source>
        <dbReference type="ARBA" id="ARBA00022833"/>
    </source>
</evidence>
<evidence type="ECO:0000256" key="1">
    <source>
        <dbReference type="ARBA" id="ARBA00004137"/>
    </source>
</evidence>
<comment type="function">
    <text evidence="12">Mitochondrial intermembrane chaperone that participates in the import and insertion of some multi-pass transmembrane proteins into the mitochondrial inner membrane. Also required for the transfer of beta-barrel precursors from the TOM complex to the sorting and assembly machinery (SAM complex) of the outer membrane. Acts as a chaperone-like protein that protects the hydrophobic precursors from aggregation and guide them through the mitochondrial intermembrane space. The TIM8-TIM13 complex is non essential and only mediates the import of few proteins, while the predominant TIM9-TIM10 70 kDa complex is crucial and mediates the import of much more proteins.</text>
</comment>
<sequence length="94" mass="10402">MSNIGSIFGIGSNASKEERKQAFIQTIQQQHNLEHARMLIQSINENCYEKCVPKPGSSLARAEDDCVKNCAMKYMAAWNVVSQSLVGRIKEGGL</sequence>
<keyword evidence="11 14" id="KW-0143">Chaperone</keyword>
<evidence type="ECO:0000259" key="15">
    <source>
        <dbReference type="Pfam" id="PF02953"/>
    </source>
</evidence>
<keyword evidence="9 14" id="KW-0496">Mitochondrion</keyword>
<evidence type="ECO:0000256" key="7">
    <source>
        <dbReference type="ARBA" id="ARBA00022927"/>
    </source>
</evidence>
<comment type="similarity">
    <text evidence="2 14">Belongs to the small Tim family.</text>
</comment>
<keyword evidence="3 14" id="KW-0813">Transport</keyword>
<keyword evidence="5 14" id="KW-0999">Mitochondrion inner membrane</keyword>
<evidence type="ECO:0000313" key="17">
    <source>
        <dbReference type="Proteomes" id="UP000298138"/>
    </source>
</evidence>
<evidence type="ECO:0000313" key="16">
    <source>
        <dbReference type="EMBL" id="TGZ76690.1"/>
    </source>
</evidence>
<proteinExistence type="inferred from homology"/>
<evidence type="ECO:0000256" key="10">
    <source>
        <dbReference type="ARBA" id="ARBA00023157"/>
    </source>
</evidence>
<dbReference type="FunFam" id="1.10.287.810:FF:000001">
    <property type="entry name" value="mitochondrial import inner membrane translocase subunit TIM13"/>
    <property type="match status" value="1"/>
</dbReference>
<reference evidence="16 17" key="1">
    <citation type="submission" date="2019-04" db="EMBL/GenBank/DDBJ databases">
        <title>Comparative genomics and transcriptomics to analyze fruiting body development in filamentous ascomycetes.</title>
        <authorList>
            <consortium name="DOE Joint Genome Institute"/>
            <person name="Lutkenhaus R."/>
            <person name="Traeger S."/>
            <person name="Breuer J."/>
            <person name="Kuo A."/>
            <person name="Lipzen A."/>
            <person name="Pangilinan J."/>
            <person name="Dilworth D."/>
            <person name="Sandor L."/>
            <person name="Poggeler S."/>
            <person name="Barry K."/>
            <person name="Grigoriev I.V."/>
            <person name="Nowrousian M."/>
        </authorList>
    </citation>
    <scope>NUCLEOTIDE SEQUENCE [LARGE SCALE GENOMIC DNA]</scope>
    <source>
        <strain evidence="16 17">CBS 389.68</strain>
    </source>
</reference>
<dbReference type="STRING" id="341454.A0A4S2MIG7"/>
<keyword evidence="10 14" id="KW-1015">Disulfide bond</keyword>
<dbReference type="SUPFAM" id="SSF144122">
    <property type="entry name" value="Tim10-like"/>
    <property type="match status" value="1"/>
</dbReference>
<evidence type="ECO:0000256" key="9">
    <source>
        <dbReference type="ARBA" id="ARBA00023128"/>
    </source>
</evidence>
<keyword evidence="4" id="KW-0479">Metal-binding</keyword>